<organism evidence="3 4">
    <name type="scientific">Brochothrix campestris FSL F6-1037</name>
    <dbReference type="NCBI Taxonomy" id="1265861"/>
    <lineage>
        <taxon>Bacteria</taxon>
        <taxon>Bacillati</taxon>
        <taxon>Bacillota</taxon>
        <taxon>Bacilli</taxon>
        <taxon>Bacillales</taxon>
        <taxon>Listeriaceae</taxon>
        <taxon>Brochothrix</taxon>
    </lineage>
</organism>
<gene>
    <name evidence="3" type="ORF">BCAMP_01750</name>
</gene>
<evidence type="ECO:0000259" key="2">
    <source>
        <dbReference type="SMART" id="SM00974"/>
    </source>
</evidence>
<feature type="domain" description="Bacteriophage T5 Orf172 DNA-binding" evidence="2">
    <location>
        <begin position="330"/>
        <end position="413"/>
    </location>
</feature>
<keyword evidence="4" id="KW-1185">Reference proteome</keyword>
<protein>
    <recommendedName>
        <fullName evidence="2">Bacteriophage T5 Orf172 DNA-binding domain-containing protein</fullName>
    </recommendedName>
</protein>
<comment type="caution">
    <text evidence="3">The sequence shown here is derived from an EMBL/GenBank/DDBJ whole genome shotgun (WGS) entry which is preliminary data.</text>
</comment>
<dbReference type="RefSeq" id="WP_035313141.1">
    <property type="nucleotide sequence ID" value="NZ_AODH01000006.1"/>
</dbReference>
<keyword evidence="1" id="KW-0175">Coiled coil</keyword>
<evidence type="ECO:0000256" key="1">
    <source>
        <dbReference type="SAM" id="Coils"/>
    </source>
</evidence>
<reference evidence="3 4" key="1">
    <citation type="submission" date="2012-12" db="EMBL/GenBank/DDBJ databases">
        <title>Novel taxa of Listeriaceae from agricultural environments in the United States.</title>
        <authorList>
            <person name="den Bakker H.C."/>
            <person name="Allred A."/>
            <person name="Warchocki S."/>
            <person name="Wright E.M."/>
            <person name="Burrell A."/>
            <person name="Nightingale K.K."/>
            <person name="Kephart D."/>
            <person name="Wiedmann M."/>
        </authorList>
    </citation>
    <scope>NUCLEOTIDE SEQUENCE [LARGE SCALE GENOMIC DNA]</scope>
    <source>
        <strain evidence="3 4">FSL F6-1037</strain>
    </source>
</reference>
<dbReference type="EMBL" id="AODH01000006">
    <property type="protein sequence ID" value="EUJ41866.1"/>
    <property type="molecule type" value="Genomic_DNA"/>
</dbReference>
<sequence>MAITDIFKSMQFKKEIEQLTKEIDVLKNRDRSIEAMSLVEIHEQIDQQKKTLEELKATTLDYENKVEQMEQEVEKRESKIKELEKDLIVTKEAIEMEGYGLYIPKYDFATSLGYKVQLDKVRQEQKEMIRNKSAVNYFDNWTVEGSRAKGKKMTNDNIRQILRSFNNECEAAINKVKYNNLHSIENRIMKSFEQLNKLNATNKVSLTAKFLDLKLAEMTLAYEYERKKQDEKEELREQREREREEKALQREIQNKKKIIDKDITHYQNMISDLENRLKQANNDEDKESIQLQIEELRLNINEREEEKAELDYRTAHASAGFVYIISNIGSFGEDVVKIGVTRRIDPLERINELSSASVPFKFDVHALIFSYDAYTLENELHKYFDKYRINRVNNRKEFFKVPIKKIEEKLEEYGELTIDFNSDPDAEEYRESL</sequence>
<dbReference type="STRING" id="1265861.BCAMP_01750"/>
<dbReference type="Gene3D" id="1.10.287.1490">
    <property type="match status" value="1"/>
</dbReference>
<feature type="coiled-coil region" evidence="1">
    <location>
        <begin position="221"/>
        <end position="313"/>
    </location>
</feature>
<dbReference type="AlphaFoldDB" id="W7D1R7"/>
<evidence type="ECO:0000313" key="3">
    <source>
        <dbReference type="EMBL" id="EUJ41866.1"/>
    </source>
</evidence>
<dbReference type="InterPro" id="IPR025280">
    <property type="entry name" value="SNIPE"/>
</dbReference>
<dbReference type="OrthoDB" id="9811665at2"/>
<dbReference type="InterPro" id="IPR018306">
    <property type="entry name" value="Phage_T5_Orf172_DNA-bd"/>
</dbReference>
<dbReference type="PATRIC" id="fig|1265861.3.peg.337"/>
<feature type="coiled-coil region" evidence="1">
    <location>
        <begin position="9"/>
        <end position="93"/>
    </location>
</feature>
<proteinExistence type="predicted"/>
<evidence type="ECO:0000313" key="4">
    <source>
        <dbReference type="Proteomes" id="UP000019243"/>
    </source>
</evidence>
<dbReference type="Pfam" id="PF13250">
    <property type="entry name" value="SNIPE"/>
    <property type="match status" value="1"/>
</dbReference>
<dbReference type="Pfam" id="PF13455">
    <property type="entry name" value="MUG113"/>
    <property type="match status" value="1"/>
</dbReference>
<accession>W7D1R7</accession>
<dbReference type="Proteomes" id="UP000019243">
    <property type="component" value="Unassembled WGS sequence"/>
</dbReference>
<dbReference type="SMART" id="SM00974">
    <property type="entry name" value="T5orf172"/>
    <property type="match status" value="1"/>
</dbReference>
<name>W7D1R7_9LIST</name>